<name>A0A9P6CL84_9AGAR</name>
<dbReference type="EMBL" id="MU155833">
    <property type="protein sequence ID" value="KAF9470841.1"/>
    <property type="molecule type" value="Genomic_DNA"/>
</dbReference>
<dbReference type="Proteomes" id="UP000807469">
    <property type="component" value="Unassembled WGS sequence"/>
</dbReference>
<comment type="caution">
    <text evidence="1">The sequence shown here is derived from an EMBL/GenBank/DDBJ whole genome shotgun (WGS) entry which is preliminary data.</text>
</comment>
<evidence type="ECO:0000313" key="2">
    <source>
        <dbReference type="Proteomes" id="UP000807469"/>
    </source>
</evidence>
<organism evidence="1 2">
    <name type="scientific">Pholiota conissans</name>
    <dbReference type="NCBI Taxonomy" id="109636"/>
    <lineage>
        <taxon>Eukaryota</taxon>
        <taxon>Fungi</taxon>
        <taxon>Dikarya</taxon>
        <taxon>Basidiomycota</taxon>
        <taxon>Agaricomycotina</taxon>
        <taxon>Agaricomycetes</taxon>
        <taxon>Agaricomycetidae</taxon>
        <taxon>Agaricales</taxon>
        <taxon>Agaricineae</taxon>
        <taxon>Strophariaceae</taxon>
        <taxon>Pholiota</taxon>
    </lineage>
</organism>
<proteinExistence type="predicted"/>
<protein>
    <submittedName>
        <fullName evidence="1">Uncharacterized protein</fullName>
    </submittedName>
</protein>
<accession>A0A9P6CL84</accession>
<keyword evidence="2" id="KW-1185">Reference proteome</keyword>
<sequence>MQPSPNQWTNIGKGGNDGADIWCSAADGCHRESTPLSSATSSLPSEQINELVTWLIRHPYQPLGTVNNDTYMVMTLTAAMQCYSSLYCALPPLPILWRAILQTW</sequence>
<evidence type="ECO:0000313" key="1">
    <source>
        <dbReference type="EMBL" id="KAF9470841.1"/>
    </source>
</evidence>
<reference evidence="1" key="1">
    <citation type="submission" date="2020-11" db="EMBL/GenBank/DDBJ databases">
        <authorList>
            <consortium name="DOE Joint Genome Institute"/>
            <person name="Ahrendt S."/>
            <person name="Riley R."/>
            <person name="Andreopoulos W."/>
            <person name="Labutti K."/>
            <person name="Pangilinan J."/>
            <person name="Ruiz-Duenas F.J."/>
            <person name="Barrasa J.M."/>
            <person name="Sanchez-Garcia M."/>
            <person name="Camarero S."/>
            <person name="Miyauchi S."/>
            <person name="Serrano A."/>
            <person name="Linde D."/>
            <person name="Babiker R."/>
            <person name="Drula E."/>
            <person name="Ayuso-Fernandez I."/>
            <person name="Pacheco R."/>
            <person name="Padilla G."/>
            <person name="Ferreira P."/>
            <person name="Barriuso J."/>
            <person name="Kellner H."/>
            <person name="Castanera R."/>
            <person name="Alfaro M."/>
            <person name="Ramirez L."/>
            <person name="Pisabarro A.G."/>
            <person name="Kuo A."/>
            <person name="Tritt A."/>
            <person name="Lipzen A."/>
            <person name="He G."/>
            <person name="Yan M."/>
            <person name="Ng V."/>
            <person name="Cullen D."/>
            <person name="Martin F."/>
            <person name="Rosso M.-N."/>
            <person name="Henrissat B."/>
            <person name="Hibbett D."/>
            <person name="Martinez A.T."/>
            <person name="Grigoriev I.V."/>
        </authorList>
    </citation>
    <scope>NUCLEOTIDE SEQUENCE</scope>
    <source>
        <strain evidence="1">CIRM-BRFM 674</strain>
    </source>
</reference>
<dbReference type="AlphaFoldDB" id="A0A9P6CL84"/>
<gene>
    <name evidence="1" type="ORF">BDN70DRAFT_939392</name>
</gene>